<dbReference type="HOGENOM" id="CLU_2330892_0_0_7"/>
<name>E6WZS4_NITSE</name>
<dbReference type="OrthoDB" id="5340043at2"/>
<evidence type="ECO:0000313" key="3">
    <source>
        <dbReference type="Proteomes" id="UP000008633"/>
    </source>
</evidence>
<dbReference type="AlphaFoldDB" id="E6WZS4"/>
<feature type="coiled-coil region" evidence="1">
    <location>
        <begin position="71"/>
        <end position="98"/>
    </location>
</feature>
<evidence type="ECO:0000256" key="1">
    <source>
        <dbReference type="SAM" id="Coils"/>
    </source>
</evidence>
<dbReference type="KEGG" id="nsa:Nitsa_1467"/>
<keyword evidence="1" id="KW-0175">Coiled coil</keyword>
<keyword evidence="3" id="KW-1185">Reference proteome</keyword>
<organism evidence="2 3">
    <name type="scientific">Nitratifractor salsuginis (strain DSM 16511 / JCM 12458 / E9I37-1)</name>
    <dbReference type="NCBI Taxonomy" id="749222"/>
    <lineage>
        <taxon>Bacteria</taxon>
        <taxon>Pseudomonadati</taxon>
        <taxon>Campylobacterota</taxon>
        <taxon>Epsilonproteobacteria</taxon>
        <taxon>Campylobacterales</taxon>
        <taxon>Sulfurovaceae</taxon>
        <taxon>Nitratifractor</taxon>
    </lineage>
</organism>
<protein>
    <submittedName>
        <fullName evidence="2">Uncharacterized protein</fullName>
    </submittedName>
</protein>
<sequence>MEKIPVREYARRHRMSLFEVIKKINNEELKGETVEENGRKVQYVLLETPSDEVKKEPKVAPQAHPLHPLETNRLMEEIRDLRKRVERLERIIAEREEN</sequence>
<dbReference type="RefSeq" id="WP_013554404.1">
    <property type="nucleotide sequence ID" value="NC_014935.1"/>
</dbReference>
<reference evidence="2 3" key="1">
    <citation type="journal article" date="2011" name="Stand. Genomic Sci.">
        <title>Complete genome sequence of Nitratifractor salsuginis type strain (E9I37-1).</title>
        <authorList>
            <person name="Anderson I."/>
            <person name="Sikorski J."/>
            <person name="Zeytun A."/>
            <person name="Nolan M."/>
            <person name="Lapidus A."/>
            <person name="Lucas S."/>
            <person name="Hammon N."/>
            <person name="Deshpande S."/>
            <person name="Cheng J.F."/>
            <person name="Tapia R."/>
            <person name="Han C."/>
            <person name="Goodwin L."/>
            <person name="Pitluck S."/>
            <person name="Liolios K."/>
            <person name="Pagani I."/>
            <person name="Ivanova N."/>
            <person name="Huntemann M."/>
            <person name="Mavromatis K."/>
            <person name="Ovchinikova G."/>
            <person name="Pati A."/>
            <person name="Chen A."/>
            <person name="Palaniappan K."/>
            <person name="Land M."/>
            <person name="Hauser L."/>
            <person name="Brambilla E.M."/>
            <person name="Ngatchou-Djao O.D."/>
            <person name="Rohde M."/>
            <person name="Tindall B.J."/>
            <person name="Goker M."/>
            <person name="Detter J.C."/>
            <person name="Woyke T."/>
            <person name="Bristow J."/>
            <person name="Eisen J.A."/>
            <person name="Markowitz V."/>
            <person name="Hugenholtz P."/>
            <person name="Klenk H.P."/>
            <person name="Kyrpides N.C."/>
        </authorList>
    </citation>
    <scope>NUCLEOTIDE SEQUENCE [LARGE SCALE GENOMIC DNA]</scope>
    <source>
        <strain evidence="3">DSM 16511 / JCM 12458 / E9I37-1</strain>
    </source>
</reference>
<dbReference type="Proteomes" id="UP000008633">
    <property type="component" value="Chromosome"/>
</dbReference>
<gene>
    <name evidence="2" type="ordered locus">Nitsa_1467</name>
</gene>
<proteinExistence type="predicted"/>
<dbReference type="STRING" id="749222.Nitsa_1467"/>
<dbReference type="EMBL" id="CP002452">
    <property type="protein sequence ID" value="ADV46715.1"/>
    <property type="molecule type" value="Genomic_DNA"/>
</dbReference>
<reference evidence="3" key="2">
    <citation type="submission" date="2011-01" db="EMBL/GenBank/DDBJ databases">
        <title>The complete genome of Nitratifractor salsuginis DSM 16511.</title>
        <authorList>
            <consortium name="US DOE Joint Genome Institute (JGI-PGF)"/>
            <person name="Lucas S."/>
            <person name="Copeland A."/>
            <person name="Lapidus A."/>
            <person name="Bruce D."/>
            <person name="Goodwin L."/>
            <person name="Pitluck S."/>
            <person name="Kyrpides N."/>
            <person name="Mavromatis K."/>
            <person name="Ivanova N."/>
            <person name="Mikhailova N."/>
            <person name="Zeytun A."/>
            <person name="Detter J.C."/>
            <person name="Tapia R."/>
            <person name="Han C."/>
            <person name="Land M."/>
            <person name="Hauser L."/>
            <person name="Markowitz V."/>
            <person name="Cheng J.-F."/>
            <person name="Hugenholtz P."/>
            <person name="Woyke T."/>
            <person name="Wu D."/>
            <person name="Tindall B."/>
            <person name="Schuetze A."/>
            <person name="Brambilla E."/>
            <person name="Klenk H.-P."/>
            <person name="Eisen J.A."/>
        </authorList>
    </citation>
    <scope>NUCLEOTIDE SEQUENCE [LARGE SCALE GENOMIC DNA]</scope>
    <source>
        <strain evidence="3">DSM 16511 / JCM 12458 / E9I37-1</strain>
    </source>
</reference>
<evidence type="ECO:0000313" key="2">
    <source>
        <dbReference type="EMBL" id="ADV46715.1"/>
    </source>
</evidence>
<accession>E6WZS4</accession>